<comment type="caution">
    <text evidence="1">The sequence shown here is derived from an EMBL/GenBank/DDBJ whole genome shotgun (WGS) entry which is preliminary data.</text>
</comment>
<gene>
    <name evidence="1" type="ORF">JJL56_11535</name>
</gene>
<sequence length="91" mass="10117">MEPSGIAANVAADIIGTKTLALFDQMNRIKREGDAARGLCDRFEPITSQLVLTVNRKQDHNTVRGYPQSTSKLVIFQNCNSDAETFTCWRA</sequence>
<keyword evidence="2" id="KW-1185">Reference proteome</keyword>
<dbReference type="RefSeq" id="WP_200485198.1">
    <property type="nucleotide sequence ID" value="NZ_JAEPIV010000004.1"/>
</dbReference>
<dbReference type="EMBL" id="JAEPIV010000004">
    <property type="protein sequence ID" value="MBK4719504.1"/>
    <property type="molecule type" value="Genomic_DNA"/>
</dbReference>
<dbReference type="Proteomes" id="UP000654452">
    <property type="component" value="Unassembled WGS sequence"/>
</dbReference>
<evidence type="ECO:0000313" key="2">
    <source>
        <dbReference type="Proteomes" id="UP000654452"/>
    </source>
</evidence>
<accession>A0ABS1HXG3</accession>
<evidence type="ECO:0000313" key="1">
    <source>
        <dbReference type="EMBL" id="MBK4719504.1"/>
    </source>
</evidence>
<protein>
    <submittedName>
        <fullName evidence="1">Uncharacterized protein</fullName>
    </submittedName>
</protein>
<organism evidence="1 2">
    <name type="scientific">Azospirillum aestuarii</name>
    <dbReference type="NCBI Taxonomy" id="2802052"/>
    <lineage>
        <taxon>Bacteria</taxon>
        <taxon>Pseudomonadati</taxon>
        <taxon>Pseudomonadota</taxon>
        <taxon>Alphaproteobacteria</taxon>
        <taxon>Rhodospirillales</taxon>
        <taxon>Azospirillaceae</taxon>
        <taxon>Azospirillum</taxon>
    </lineage>
</organism>
<reference evidence="1 2" key="1">
    <citation type="submission" date="2021-01" db="EMBL/GenBank/DDBJ databases">
        <title>Azospirillum sp. YIM DDC1 draft genome.</title>
        <authorList>
            <person name="Wang Y.-X."/>
        </authorList>
    </citation>
    <scope>NUCLEOTIDE SEQUENCE [LARGE SCALE GENOMIC DNA]</scope>
    <source>
        <strain evidence="1 2">YIM DDC1</strain>
    </source>
</reference>
<proteinExistence type="predicted"/>
<name>A0ABS1HXG3_9PROT</name>